<evidence type="ECO:0008006" key="3">
    <source>
        <dbReference type="Google" id="ProtNLM"/>
    </source>
</evidence>
<dbReference type="OrthoDB" id="4870800at2"/>
<dbReference type="RefSeq" id="WP_126198303.1">
    <property type="nucleotide sequence ID" value="NZ_CP085954.1"/>
</dbReference>
<evidence type="ECO:0000313" key="2">
    <source>
        <dbReference type="Proteomes" id="UP000271626"/>
    </source>
</evidence>
<evidence type="ECO:0000313" key="1">
    <source>
        <dbReference type="EMBL" id="VDR41178.1"/>
    </source>
</evidence>
<organism evidence="1 2">
    <name type="scientific">Tsukamurella paurometabola</name>
    <name type="common">Corynebacterium paurometabolum</name>
    <dbReference type="NCBI Taxonomy" id="2061"/>
    <lineage>
        <taxon>Bacteria</taxon>
        <taxon>Bacillati</taxon>
        <taxon>Actinomycetota</taxon>
        <taxon>Actinomycetes</taxon>
        <taxon>Mycobacteriales</taxon>
        <taxon>Tsukamurellaceae</taxon>
        <taxon>Tsukamurella</taxon>
    </lineage>
</organism>
<accession>A0A3P8KKM2</accession>
<dbReference type="AlphaFoldDB" id="A0A3P8KKM2"/>
<sequence length="84" mass="9352">MSSTAPTEAAKSALPVYETMAEVTARTKLSRDFFMNRVADGSLRAFRAGPSSRAPIRFRPEDIDGLMRRYDPETVPEAFTGPRQ</sequence>
<proteinExistence type="predicted"/>
<protein>
    <recommendedName>
        <fullName evidence="3">Helix-turn-helix domain-containing protein</fullName>
    </recommendedName>
</protein>
<gene>
    <name evidence="1" type="ORF">NCTC10741_04348</name>
</gene>
<dbReference type="EMBL" id="LR131273">
    <property type="protein sequence ID" value="VDR41178.1"/>
    <property type="molecule type" value="Genomic_DNA"/>
</dbReference>
<reference evidence="1 2" key="1">
    <citation type="submission" date="2018-12" db="EMBL/GenBank/DDBJ databases">
        <authorList>
            <consortium name="Pathogen Informatics"/>
        </authorList>
    </citation>
    <scope>NUCLEOTIDE SEQUENCE [LARGE SCALE GENOMIC DNA]</scope>
    <source>
        <strain evidence="1 2">NCTC10741</strain>
    </source>
</reference>
<name>A0A3P8KKM2_TSUPA</name>
<dbReference type="Proteomes" id="UP000271626">
    <property type="component" value="Chromosome"/>
</dbReference>